<name>A0A1G6GVM4_9GAMM</name>
<dbReference type="OrthoDB" id="8434905at2"/>
<keyword evidence="2" id="KW-1185">Reference proteome</keyword>
<reference evidence="2" key="1">
    <citation type="submission" date="2016-09" db="EMBL/GenBank/DDBJ databases">
        <authorList>
            <person name="Varghese N."/>
            <person name="Submissions S."/>
        </authorList>
    </citation>
    <scope>NUCLEOTIDE SEQUENCE [LARGE SCALE GENOMIC DNA]</scope>
    <source>
        <strain evidence="2">ANC 3699</strain>
    </source>
</reference>
<proteinExistence type="predicted"/>
<evidence type="ECO:0000313" key="2">
    <source>
        <dbReference type="Proteomes" id="UP000242317"/>
    </source>
</evidence>
<sequence>MVDEHFNTSLQEENIKKSLQVKYEKTINDIERLLILNNNSIDDMQYFVPAGLLIITKSSIANFLPLKADKDGLFNWRDLKKTSSNPRLAGYFDVFNFYLLANQYFRRGYSLYNNYAPHFIEEFYKLDKKNLDAYLSVDENVIKIDEPSLYCEFDRWFGAPFNKNISLISDGIVKLKPPDIFDGNSMLFNNNYSLDVKWSTKDNIKTFQLLEFKDESVKVYENGNTIYPVRYIHAEFDLNRKIFKHFDGAIHFYEENHYFEKRDKDINFDLKSFSGSKPTSKKLFKINGEIAVDDWSNLTTHFLHGNPLIYEYFTGEYPQYIKRILDLD</sequence>
<dbReference type="AlphaFoldDB" id="A0A1G6GVM4"/>
<dbReference type="Proteomes" id="UP000242317">
    <property type="component" value="Unassembled WGS sequence"/>
</dbReference>
<dbReference type="EMBL" id="FMYK01000001">
    <property type="protein sequence ID" value="SDB86004.1"/>
    <property type="molecule type" value="Genomic_DNA"/>
</dbReference>
<organism evidence="1 2">
    <name type="scientific">Acinetobacter marinus</name>
    <dbReference type="NCBI Taxonomy" id="281375"/>
    <lineage>
        <taxon>Bacteria</taxon>
        <taxon>Pseudomonadati</taxon>
        <taxon>Pseudomonadota</taxon>
        <taxon>Gammaproteobacteria</taxon>
        <taxon>Moraxellales</taxon>
        <taxon>Moraxellaceae</taxon>
        <taxon>Acinetobacter</taxon>
    </lineage>
</organism>
<gene>
    <name evidence="1" type="ORF">SAMN05421749_101469</name>
</gene>
<protein>
    <submittedName>
        <fullName evidence="1">Uncharacterized protein</fullName>
    </submittedName>
</protein>
<evidence type="ECO:0000313" key="1">
    <source>
        <dbReference type="EMBL" id="SDB86004.1"/>
    </source>
</evidence>
<dbReference type="RefSeq" id="WP_092615375.1">
    <property type="nucleotide sequence ID" value="NZ_FMYK01000001.1"/>
</dbReference>
<accession>A0A1G6GVM4</accession>